<dbReference type="PANTHER" id="PTHR43016:SF13">
    <property type="entry name" value="PRESEQUENCE PROTEASE, MITOCHONDRIAL"/>
    <property type="match status" value="1"/>
</dbReference>
<keyword evidence="8" id="KW-0479">Metal-binding</keyword>
<dbReference type="Pfam" id="PF22516">
    <property type="entry name" value="PreP_C"/>
    <property type="match status" value="1"/>
</dbReference>
<evidence type="ECO:0000256" key="2">
    <source>
        <dbReference type="ARBA" id="ARBA00004305"/>
    </source>
</evidence>
<dbReference type="InterPro" id="IPR007863">
    <property type="entry name" value="Peptidase_M16_C"/>
</dbReference>
<dbReference type="GO" id="GO:0046872">
    <property type="term" value="F:metal ion binding"/>
    <property type="evidence" value="ECO:0007669"/>
    <property type="project" value="UniProtKB-KW"/>
</dbReference>
<dbReference type="InterPro" id="IPR011765">
    <property type="entry name" value="Pept_M16_N"/>
</dbReference>
<feature type="domain" description="Peptidase M16C associated" evidence="16">
    <location>
        <begin position="484"/>
        <end position="737"/>
    </location>
</feature>
<dbReference type="Proteomes" id="UP000320333">
    <property type="component" value="Unassembled WGS sequence"/>
</dbReference>
<dbReference type="GO" id="GO:0005758">
    <property type="term" value="C:mitochondrial intermembrane space"/>
    <property type="evidence" value="ECO:0007669"/>
    <property type="project" value="UniProtKB-SubCell"/>
</dbReference>
<evidence type="ECO:0000259" key="16">
    <source>
        <dbReference type="SMART" id="SM01264"/>
    </source>
</evidence>
<dbReference type="STRING" id="246404.A0A507FLG5"/>
<proteinExistence type="inferred from homology"/>
<comment type="subcellular location">
    <subcellularLocation>
        <location evidence="3">Mitochondrion intermembrane space</location>
    </subcellularLocation>
    <subcellularLocation>
        <location evidence="2">Mitochondrion matrix</location>
    </subcellularLocation>
</comment>
<keyword evidence="9" id="KW-0378">Hydrolase</keyword>
<evidence type="ECO:0000256" key="14">
    <source>
        <dbReference type="ARBA" id="ARBA00034552"/>
    </source>
</evidence>
<evidence type="ECO:0000256" key="11">
    <source>
        <dbReference type="ARBA" id="ARBA00022946"/>
    </source>
</evidence>
<dbReference type="Pfam" id="PF00675">
    <property type="entry name" value="Peptidase_M16"/>
    <property type="match status" value="1"/>
</dbReference>
<accession>A0A507FLG5</accession>
<evidence type="ECO:0000256" key="15">
    <source>
        <dbReference type="ARBA" id="ARBA00045897"/>
    </source>
</evidence>
<protein>
    <recommendedName>
        <fullName evidence="6">Presequence protease, mitochondrial</fullName>
    </recommendedName>
    <alternativeName>
        <fullName evidence="14">Pitrilysin metalloproteinase</fullName>
    </alternativeName>
</protein>
<dbReference type="Pfam" id="PF08367">
    <property type="entry name" value="M16C_assoc"/>
    <property type="match status" value="1"/>
</dbReference>
<dbReference type="InterPro" id="IPR013578">
    <property type="entry name" value="Peptidase_M16C_assoc"/>
</dbReference>
<keyword evidence="12" id="KW-0482">Metalloprotease</keyword>
<comment type="caution">
    <text evidence="17">The sequence shown here is derived from an EMBL/GenBank/DDBJ whole genome shotgun (WGS) entry which is preliminary data.</text>
</comment>
<evidence type="ECO:0000256" key="6">
    <source>
        <dbReference type="ARBA" id="ARBA00020167"/>
    </source>
</evidence>
<evidence type="ECO:0000256" key="3">
    <source>
        <dbReference type="ARBA" id="ARBA00004569"/>
    </source>
</evidence>
<dbReference type="GO" id="GO:0005759">
    <property type="term" value="C:mitochondrial matrix"/>
    <property type="evidence" value="ECO:0007669"/>
    <property type="project" value="UniProtKB-SubCell"/>
</dbReference>
<comment type="subunit">
    <text evidence="5">Monomer and homodimer; homodimerization is induced by binding of the substrate.</text>
</comment>
<comment type="similarity">
    <text evidence="4">Belongs to the peptidase M16 family. PreP subfamily.</text>
</comment>
<name>A0A507FLG5_9FUNG</name>
<evidence type="ECO:0000313" key="18">
    <source>
        <dbReference type="Proteomes" id="UP000320333"/>
    </source>
</evidence>
<evidence type="ECO:0000256" key="5">
    <source>
        <dbReference type="ARBA" id="ARBA00011853"/>
    </source>
</evidence>
<evidence type="ECO:0000256" key="1">
    <source>
        <dbReference type="ARBA" id="ARBA00001947"/>
    </source>
</evidence>
<reference evidence="17 18" key="1">
    <citation type="journal article" date="2019" name="Sci. Rep.">
        <title>Comparative genomics of chytrid fungi reveal insights into the obligate biotrophic and pathogenic lifestyle of Synchytrium endobioticum.</title>
        <authorList>
            <person name="van de Vossenberg B.T.L.H."/>
            <person name="Warris S."/>
            <person name="Nguyen H.D.T."/>
            <person name="van Gent-Pelzer M.P.E."/>
            <person name="Joly D.L."/>
            <person name="van de Geest H.C."/>
            <person name="Bonants P.J.M."/>
            <person name="Smith D.S."/>
            <person name="Levesque C.A."/>
            <person name="van der Lee T.A.J."/>
        </authorList>
    </citation>
    <scope>NUCLEOTIDE SEQUENCE [LARGE SCALE GENOMIC DNA]</scope>
    <source>
        <strain evidence="17 18">CBS 675.73</strain>
    </source>
</reference>
<evidence type="ECO:0000256" key="4">
    <source>
        <dbReference type="ARBA" id="ARBA00007575"/>
    </source>
</evidence>
<dbReference type="InterPro" id="IPR055130">
    <property type="entry name" value="PreP_C"/>
</dbReference>
<evidence type="ECO:0000256" key="7">
    <source>
        <dbReference type="ARBA" id="ARBA00022670"/>
    </source>
</evidence>
<evidence type="ECO:0000256" key="8">
    <source>
        <dbReference type="ARBA" id="ARBA00022723"/>
    </source>
</evidence>
<keyword evidence="10" id="KW-0862">Zinc</keyword>
<dbReference type="EMBL" id="QEAP01000029">
    <property type="protein sequence ID" value="TPX77082.1"/>
    <property type="molecule type" value="Genomic_DNA"/>
</dbReference>
<keyword evidence="13" id="KW-0496">Mitochondrion</keyword>
<dbReference type="FunFam" id="3.30.830.10:FF:000013">
    <property type="entry name" value="Mitochondrial presequence protease"/>
    <property type="match status" value="1"/>
</dbReference>
<dbReference type="GO" id="GO:0004222">
    <property type="term" value="F:metalloendopeptidase activity"/>
    <property type="evidence" value="ECO:0007669"/>
    <property type="project" value="TreeGrafter"/>
</dbReference>
<dbReference type="PANTHER" id="PTHR43016">
    <property type="entry name" value="PRESEQUENCE PROTEASE"/>
    <property type="match status" value="1"/>
</dbReference>
<dbReference type="FunFam" id="3.30.830.10:FF:000009">
    <property type="entry name" value="Presequence protease, mitochondrial"/>
    <property type="match status" value="1"/>
</dbReference>
<dbReference type="FunFam" id="3.30.830.10:FF:000011">
    <property type="entry name" value="Presequence protease, mitochondrial"/>
    <property type="match status" value="1"/>
</dbReference>
<sequence>MLPKHLLSVRRASTLARNHDRDWKIGSTLHGFTVTKVKHVPDFDLTAIQLTHNVTGADYLHIAKEDTNNVFAVGFKTTPMDSTGVPHILEHTTLCGSQKFPVRDPFFKMLNRSMATFMNALTGSDITMYPFSTENQTDFDNLFSVYMDAVFHPLLRKLDFKQEGWRLEHQNPEDITSPIIFKGVVYNEMKGVFSDVNNIFLTRLQQEMYPGTTYGYVSGGDPVNITDLTYEELVAFHRKHYHPSNAKFVTYGNFPLGPRLKAVDEIISPLGKIATENIKDVVPFTSPKRVSMTCPPDAMGDPEKQAKLSISYLTNDGTDAFETFAVRMLATLLTDGPSSPMYRTLIESNIGTDYVASTGYDRTAKMTNFSVGLQGLSKADFALVEEKIAQVFRECATSGFEANRVESAIHQLELGIRHVRRGNFGMGLSQSVIQQWIHGGEPVDALEVTKFVNRLRDELKTPRFFESRIEKYFLNNSHQLVFTMAPSSTFAEEVASEEAKRLADKVASLTESQKTEIAQDGLVLKKNQETKDDLSCLPTLTLADVNVKGKVYPVTSPATDSKLPVQYRKTSTNGISYITVARSIEGMKPELLRYAPLYSGALTALGTKQTPSVPELDDRIRLYTSGISSSISIQTSPLDTLANKSSIQFGTSFLDQNATAAFNLVSEVIQGPVQSFSDEIRERLRTVIAGSAAGGMNSLADSGHRYAFGLASSTLARSAAIRQVLSGLDSVIFTNKLHEKGDAGVELAFSNIQSISQFIQSQKTSSKAIIISGEESLQANLSGVAGLSSDFGWTGEAIMEHKTGQDFTPTFTNTFVPLPFTVNYTARSFMGVPYTHADSASLQLLAELMTSQFLHREVREKGGAYGGFGIFNSQDGIFGMASYRDPPGAGKRTVAAYDAGVLWAADIAKNVSERELNEAKLSILSGLDAPISASQEGMTQFSSGLTDEARQERRERILSASLESVQRAAQTYLAGQRYSQAVLGPQTEGLDKEGWKVVEMQTSQE</sequence>
<keyword evidence="11" id="KW-0809">Transit peptide</keyword>
<dbReference type="GO" id="GO:0016485">
    <property type="term" value="P:protein processing"/>
    <property type="evidence" value="ECO:0007669"/>
    <property type="project" value="TreeGrafter"/>
</dbReference>
<dbReference type="Gene3D" id="3.30.830.10">
    <property type="entry name" value="Metalloenzyme, LuxS/M16 peptidase-like"/>
    <property type="match status" value="4"/>
</dbReference>
<gene>
    <name evidence="17" type="ORF">CcCBS67573_g01636</name>
</gene>
<dbReference type="Pfam" id="PF05193">
    <property type="entry name" value="Peptidase_M16_C"/>
    <property type="match status" value="1"/>
</dbReference>
<keyword evidence="18" id="KW-1185">Reference proteome</keyword>
<comment type="function">
    <text evidence="15">Degrades mitochondrial transit peptides after their cleavage in the intermembrane space or in the matrix, and presequence peptides; clearance of these peptides is required to keep the presequence processing machinery running. Preferentially cleaves the N-terminal side of paired basic amino acid residues. Also degrades other unstructured peptides. May function as an ATP-dependent peptidase as opposed to a metalloendopeptidase.</text>
</comment>
<evidence type="ECO:0000313" key="17">
    <source>
        <dbReference type="EMBL" id="TPX77082.1"/>
    </source>
</evidence>
<organism evidence="17 18">
    <name type="scientific">Chytriomyces confervae</name>
    <dbReference type="NCBI Taxonomy" id="246404"/>
    <lineage>
        <taxon>Eukaryota</taxon>
        <taxon>Fungi</taxon>
        <taxon>Fungi incertae sedis</taxon>
        <taxon>Chytridiomycota</taxon>
        <taxon>Chytridiomycota incertae sedis</taxon>
        <taxon>Chytridiomycetes</taxon>
        <taxon>Chytridiales</taxon>
        <taxon>Chytriomycetaceae</taxon>
        <taxon>Chytriomyces</taxon>
    </lineage>
</organism>
<keyword evidence="7" id="KW-0645">Protease</keyword>
<dbReference type="OrthoDB" id="10250783at2759"/>
<dbReference type="AlphaFoldDB" id="A0A507FLG5"/>
<evidence type="ECO:0000256" key="12">
    <source>
        <dbReference type="ARBA" id="ARBA00023049"/>
    </source>
</evidence>
<evidence type="ECO:0000256" key="13">
    <source>
        <dbReference type="ARBA" id="ARBA00023128"/>
    </source>
</evidence>
<evidence type="ECO:0000256" key="9">
    <source>
        <dbReference type="ARBA" id="ARBA00022801"/>
    </source>
</evidence>
<dbReference type="InterPro" id="IPR011249">
    <property type="entry name" value="Metalloenz_LuxS/M16"/>
</dbReference>
<comment type="cofactor">
    <cofactor evidence="1">
        <name>Zn(2+)</name>
        <dbReference type="ChEBI" id="CHEBI:29105"/>
    </cofactor>
</comment>
<dbReference type="SUPFAM" id="SSF63411">
    <property type="entry name" value="LuxS/MPP-like metallohydrolase"/>
    <property type="match status" value="4"/>
</dbReference>
<evidence type="ECO:0000256" key="10">
    <source>
        <dbReference type="ARBA" id="ARBA00022833"/>
    </source>
</evidence>
<dbReference type="SMART" id="SM01264">
    <property type="entry name" value="M16C_associated"/>
    <property type="match status" value="1"/>
</dbReference>